<sequence length="856" mass="97355">MCSNSDILHNVILSRWGRYRSGSNWTQLRAPADRWWVTMTRGGATSNSQVIHFNIVSGSFLTDGKPFDRLPLEYVSHPTYRALFDSEGIVGVRPSTMRGMIYEGHYQNHEIHLLLAEQELIIRCRQDDEIEEFIPSPALAKDLPCNLIDGLDPKPGHVTFQRRGRFSCSPKKPSLSGQCQRNLNQEHLSLLIFTLFSTNISLIHFDRWSLIQRGYLLECQSFPGFVLDYDFRGIDTLIGLKTMISLRSEDNMSLQRKVIVPKGSISSAIGLHGHPSVTLTLRDQGGYFAYDVDKIPGRLQGSRSIESDLFLIQLHAITSSPLPDDLTGRSGTNEALDYLSSSSSFSMYTLSDEARGYLDSIAALTPSRSTFLPYPRMTETIKWNHNLPILSQHPAFLLLVESILEYWRKFAVFYSLEDLLKPIKHPTGMNYLSVRARARDWVFHHVSYSCEDVDDSFYQPRDCMKDMESQEREKLAFQVASLCQPSNAAFPNFLSSTDELTRWRSINAAERWSWDDIPQWLPHASFLGYCEAPFEFLATLAALARRPHQVPPSPTLAYSLDLREGQEFDPEQIKRILANYTVAYEQSRESRIVQGPNEGQQAWDARVQQARRTYKESLAQQKNQVIAEMRNHWSSGSSHFGLSAKRLLILDGECIRKLSSTLRGWRLNKAFLNHMRTLPTILAVTHAQRVNWPLYDPISNIPSRAFNKTTPLTLKALLNAQPSPPRRIIPMGERSSRVLRPRPADIPGDLTRLIDHLNESSQSDLERRYVMNLNESVNAPRPPSDARTRLPSINVLNDLVEAAEDTHTRELNRLIDALTPSEYIFALQEAAGLFPALTPVAILRQISRNNRKGLPE</sequence>
<dbReference type="EMBL" id="CAJVPT010025264">
    <property type="protein sequence ID" value="CAG8674293.1"/>
    <property type="molecule type" value="Genomic_DNA"/>
</dbReference>
<feature type="non-terminal residue" evidence="1">
    <location>
        <position position="856"/>
    </location>
</feature>
<gene>
    <name evidence="1" type="ORF">ACOLOM_LOCUS9072</name>
</gene>
<dbReference type="Proteomes" id="UP000789525">
    <property type="component" value="Unassembled WGS sequence"/>
</dbReference>
<evidence type="ECO:0000313" key="1">
    <source>
        <dbReference type="EMBL" id="CAG8674293.1"/>
    </source>
</evidence>
<evidence type="ECO:0000313" key="2">
    <source>
        <dbReference type="Proteomes" id="UP000789525"/>
    </source>
</evidence>
<proteinExistence type="predicted"/>
<organism evidence="1 2">
    <name type="scientific">Acaulospora colombiana</name>
    <dbReference type="NCBI Taxonomy" id="27376"/>
    <lineage>
        <taxon>Eukaryota</taxon>
        <taxon>Fungi</taxon>
        <taxon>Fungi incertae sedis</taxon>
        <taxon>Mucoromycota</taxon>
        <taxon>Glomeromycotina</taxon>
        <taxon>Glomeromycetes</taxon>
        <taxon>Diversisporales</taxon>
        <taxon>Acaulosporaceae</taxon>
        <taxon>Acaulospora</taxon>
    </lineage>
</organism>
<accession>A0ACA9NXR0</accession>
<protein>
    <submittedName>
        <fullName evidence="1">12402_t:CDS:1</fullName>
    </submittedName>
</protein>
<keyword evidence="2" id="KW-1185">Reference proteome</keyword>
<reference evidence="1" key="1">
    <citation type="submission" date="2021-06" db="EMBL/GenBank/DDBJ databases">
        <authorList>
            <person name="Kallberg Y."/>
            <person name="Tangrot J."/>
            <person name="Rosling A."/>
        </authorList>
    </citation>
    <scope>NUCLEOTIDE SEQUENCE</scope>
    <source>
        <strain evidence="1">CL356</strain>
    </source>
</reference>
<comment type="caution">
    <text evidence="1">The sequence shown here is derived from an EMBL/GenBank/DDBJ whole genome shotgun (WGS) entry which is preliminary data.</text>
</comment>
<name>A0ACA9NXR0_9GLOM</name>